<feature type="transmembrane region" description="Helical" evidence="7">
    <location>
        <begin position="153"/>
        <end position="170"/>
    </location>
</feature>
<feature type="transmembrane region" description="Helical" evidence="7">
    <location>
        <begin position="18"/>
        <end position="39"/>
    </location>
</feature>
<evidence type="ECO:0000256" key="6">
    <source>
        <dbReference type="ARBA" id="ARBA00023136"/>
    </source>
</evidence>
<reference evidence="10" key="1">
    <citation type="journal article" date="2019" name="Int. J. Syst. Evol. Microbiol.">
        <title>The Global Catalogue of Microorganisms (GCM) 10K type strain sequencing project: providing services to taxonomists for standard genome sequencing and annotation.</title>
        <authorList>
            <consortium name="The Broad Institute Genomics Platform"/>
            <consortium name="The Broad Institute Genome Sequencing Center for Infectious Disease"/>
            <person name="Wu L."/>
            <person name="Ma J."/>
        </authorList>
    </citation>
    <scope>NUCLEOTIDE SEQUENCE [LARGE SCALE GENOMIC DNA]</scope>
    <source>
        <strain evidence="10">CCUG 50754</strain>
    </source>
</reference>
<comment type="similarity">
    <text evidence="7">Belongs to the binding-protein-dependent transport system permease family.</text>
</comment>
<dbReference type="PANTHER" id="PTHR43744:SF8">
    <property type="entry name" value="SN-GLYCEROL-3-PHOSPHATE TRANSPORT SYSTEM PERMEASE PROTEIN UGPE"/>
    <property type="match status" value="1"/>
</dbReference>
<protein>
    <submittedName>
        <fullName evidence="9">Carbohydrate ABC transporter permease</fullName>
    </submittedName>
</protein>
<evidence type="ECO:0000256" key="5">
    <source>
        <dbReference type="ARBA" id="ARBA00022989"/>
    </source>
</evidence>
<evidence type="ECO:0000256" key="1">
    <source>
        <dbReference type="ARBA" id="ARBA00004651"/>
    </source>
</evidence>
<sequence length="289" mass="31587">MTAAAPAVRRTRPGPARLIVTVSVIVVVVVAFLLPYLWIFVSSFKAQNAIFSDVSPLSWATFWPTNGSFDNWISVIENKNVGTALLNSVIIAVLQVSLTLALGCLAAFGLTRVKFRGSRVLFAFILLTFLVPMEALVVPLYSWMGDLGLRNSLPAVFLPWIASPFALFMLRQAFEEIPAELDEAAYLDGAGPWRVFWHVILPNVRSSIVGCGLVVFLFSWNSFLWPLIVNSSSQYEVIQVAVAQSAAPGQLPNWGETFAGAMIATIPLVVLFLFAQRHIVQGLASSGMK</sequence>
<comment type="caution">
    <text evidence="9">The sequence shown here is derived from an EMBL/GenBank/DDBJ whole genome shotgun (WGS) entry which is preliminary data.</text>
</comment>
<dbReference type="Pfam" id="PF00528">
    <property type="entry name" value="BPD_transp_1"/>
    <property type="match status" value="1"/>
</dbReference>
<keyword evidence="3" id="KW-1003">Cell membrane</keyword>
<feature type="domain" description="ABC transmembrane type-1" evidence="8">
    <location>
        <begin position="85"/>
        <end position="275"/>
    </location>
</feature>
<dbReference type="Gene3D" id="1.10.3720.10">
    <property type="entry name" value="MetI-like"/>
    <property type="match status" value="1"/>
</dbReference>
<feature type="transmembrane region" description="Helical" evidence="7">
    <location>
        <begin position="208"/>
        <end position="228"/>
    </location>
</feature>
<dbReference type="SUPFAM" id="SSF161098">
    <property type="entry name" value="MetI-like"/>
    <property type="match status" value="1"/>
</dbReference>
<evidence type="ECO:0000256" key="4">
    <source>
        <dbReference type="ARBA" id="ARBA00022692"/>
    </source>
</evidence>
<dbReference type="Proteomes" id="UP001597042">
    <property type="component" value="Unassembled WGS sequence"/>
</dbReference>
<organism evidence="9 10">
    <name type="scientific">Microbacterium koreense</name>
    <dbReference type="NCBI Taxonomy" id="323761"/>
    <lineage>
        <taxon>Bacteria</taxon>
        <taxon>Bacillati</taxon>
        <taxon>Actinomycetota</taxon>
        <taxon>Actinomycetes</taxon>
        <taxon>Micrococcales</taxon>
        <taxon>Microbacteriaceae</taxon>
        <taxon>Microbacterium</taxon>
    </lineage>
</organism>
<dbReference type="CDD" id="cd06261">
    <property type="entry name" value="TM_PBP2"/>
    <property type="match status" value="1"/>
</dbReference>
<proteinExistence type="inferred from homology"/>
<accession>A0ABW2ZN87</accession>
<feature type="transmembrane region" description="Helical" evidence="7">
    <location>
        <begin position="258"/>
        <end position="275"/>
    </location>
</feature>
<keyword evidence="6 7" id="KW-0472">Membrane</keyword>
<dbReference type="InterPro" id="IPR035906">
    <property type="entry name" value="MetI-like_sf"/>
</dbReference>
<gene>
    <name evidence="9" type="ORF">ACFQZV_00945</name>
</gene>
<evidence type="ECO:0000256" key="7">
    <source>
        <dbReference type="RuleBase" id="RU363032"/>
    </source>
</evidence>
<dbReference type="RefSeq" id="WP_378751364.1">
    <property type="nucleotide sequence ID" value="NZ_JBHSSV010000005.1"/>
</dbReference>
<keyword evidence="2 7" id="KW-0813">Transport</keyword>
<keyword evidence="4 7" id="KW-0812">Transmembrane</keyword>
<evidence type="ECO:0000256" key="3">
    <source>
        <dbReference type="ARBA" id="ARBA00022475"/>
    </source>
</evidence>
<comment type="subcellular location">
    <subcellularLocation>
        <location evidence="1 7">Cell membrane</location>
        <topology evidence="1 7">Multi-pass membrane protein</topology>
    </subcellularLocation>
</comment>
<evidence type="ECO:0000313" key="10">
    <source>
        <dbReference type="Proteomes" id="UP001597042"/>
    </source>
</evidence>
<evidence type="ECO:0000256" key="2">
    <source>
        <dbReference type="ARBA" id="ARBA00022448"/>
    </source>
</evidence>
<name>A0ABW2ZN87_9MICO</name>
<dbReference type="PANTHER" id="PTHR43744">
    <property type="entry name" value="ABC TRANSPORTER PERMEASE PROTEIN MG189-RELATED-RELATED"/>
    <property type="match status" value="1"/>
</dbReference>
<dbReference type="EMBL" id="JBHTIM010000001">
    <property type="protein sequence ID" value="MFD0779863.1"/>
    <property type="molecule type" value="Genomic_DNA"/>
</dbReference>
<feature type="transmembrane region" description="Helical" evidence="7">
    <location>
        <begin position="120"/>
        <end position="141"/>
    </location>
</feature>
<keyword evidence="5 7" id="KW-1133">Transmembrane helix</keyword>
<feature type="transmembrane region" description="Helical" evidence="7">
    <location>
        <begin position="84"/>
        <end position="108"/>
    </location>
</feature>
<dbReference type="PROSITE" id="PS50928">
    <property type="entry name" value="ABC_TM1"/>
    <property type="match status" value="1"/>
</dbReference>
<dbReference type="InterPro" id="IPR000515">
    <property type="entry name" value="MetI-like"/>
</dbReference>
<evidence type="ECO:0000313" key="9">
    <source>
        <dbReference type="EMBL" id="MFD0779863.1"/>
    </source>
</evidence>
<evidence type="ECO:0000259" key="8">
    <source>
        <dbReference type="PROSITE" id="PS50928"/>
    </source>
</evidence>
<keyword evidence="10" id="KW-1185">Reference proteome</keyword>